<gene>
    <name evidence="1" type="ORF">ACFO3A_08890</name>
</gene>
<evidence type="ECO:0000313" key="1">
    <source>
        <dbReference type="EMBL" id="MFC4622330.1"/>
    </source>
</evidence>
<protein>
    <submittedName>
        <fullName evidence="1">Uncharacterized protein</fullName>
    </submittedName>
</protein>
<accession>A0ABV9GZY9</accession>
<dbReference type="EMBL" id="JBHSEW010000007">
    <property type="protein sequence ID" value="MFC4622330.1"/>
    <property type="molecule type" value="Genomic_DNA"/>
</dbReference>
<name>A0ABV9GZY9_9BURK</name>
<comment type="caution">
    <text evidence="1">The sequence shown here is derived from an EMBL/GenBank/DDBJ whole genome shotgun (WGS) entry which is preliminary data.</text>
</comment>
<keyword evidence="2" id="KW-1185">Reference proteome</keyword>
<dbReference type="Proteomes" id="UP001595967">
    <property type="component" value="Unassembled WGS sequence"/>
</dbReference>
<proteinExistence type="predicted"/>
<sequence>MLPAPPAVEQFQVGNQMVLHGMPVRITGYIAQGNVQTLRDWYRGHVQGPLVENQVGRKLVLGQRQGAYFLTVELEAMVGTTSADYTKVLVATMQTGQSVHENRQPALLRDWLSRLPPQTQLVSELSDRDPGKDALHLTAMNRYGVDYNEAHVTRELERQGLRLQARHEASNGTERSLLFSGKSQEAALVLLRLEDGRSSIVLNLIAYSSRE</sequence>
<organism evidence="1 2">
    <name type="scientific">Comamonas nitrativorans</name>
    <dbReference type="NCBI Taxonomy" id="108437"/>
    <lineage>
        <taxon>Bacteria</taxon>
        <taxon>Pseudomonadati</taxon>
        <taxon>Pseudomonadota</taxon>
        <taxon>Betaproteobacteria</taxon>
        <taxon>Burkholderiales</taxon>
        <taxon>Comamonadaceae</taxon>
        <taxon>Comamonas</taxon>
    </lineage>
</organism>
<dbReference type="RefSeq" id="WP_377725760.1">
    <property type="nucleotide sequence ID" value="NZ_JBHSEW010000007.1"/>
</dbReference>
<reference evidence="2" key="1">
    <citation type="journal article" date="2019" name="Int. J. Syst. Evol. Microbiol.">
        <title>The Global Catalogue of Microorganisms (GCM) 10K type strain sequencing project: providing services to taxonomists for standard genome sequencing and annotation.</title>
        <authorList>
            <consortium name="The Broad Institute Genomics Platform"/>
            <consortium name="The Broad Institute Genome Sequencing Center for Infectious Disease"/>
            <person name="Wu L."/>
            <person name="Ma J."/>
        </authorList>
    </citation>
    <scope>NUCLEOTIDE SEQUENCE [LARGE SCALE GENOMIC DNA]</scope>
    <source>
        <strain evidence="2">JCM 11650</strain>
    </source>
</reference>
<evidence type="ECO:0000313" key="2">
    <source>
        <dbReference type="Proteomes" id="UP001595967"/>
    </source>
</evidence>